<gene>
    <name evidence="1" type="ORF">E5676_scaffold592G00160</name>
</gene>
<evidence type="ECO:0000313" key="1">
    <source>
        <dbReference type="EMBL" id="TYK23918.1"/>
    </source>
</evidence>
<organism evidence="1 2">
    <name type="scientific">Cucumis melo var. makuwa</name>
    <name type="common">Oriental melon</name>
    <dbReference type="NCBI Taxonomy" id="1194695"/>
    <lineage>
        <taxon>Eukaryota</taxon>
        <taxon>Viridiplantae</taxon>
        <taxon>Streptophyta</taxon>
        <taxon>Embryophyta</taxon>
        <taxon>Tracheophyta</taxon>
        <taxon>Spermatophyta</taxon>
        <taxon>Magnoliopsida</taxon>
        <taxon>eudicotyledons</taxon>
        <taxon>Gunneridae</taxon>
        <taxon>Pentapetalae</taxon>
        <taxon>rosids</taxon>
        <taxon>fabids</taxon>
        <taxon>Cucurbitales</taxon>
        <taxon>Cucurbitaceae</taxon>
        <taxon>Benincaseae</taxon>
        <taxon>Cucumis</taxon>
    </lineage>
</organism>
<accession>A0A5D3DK75</accession>
<sequence length="105" mass="11858">MKRNIEIFTDAADWASSKIDRRSTTGYCTFVWGNLVTWQSKKQSVVSRSSVEAKLRAPAQRILSELRTTSRKAMEIADMLTKALCKNAFEVLKGKLDLINIYNAA</sequence>
<evidence type="ECO:0000313" key="2">
    <source>
        <dbReference type="Proteomes" id="UP000321947"/>
    </source>
</evidence>
<dbReference type="AlphaFoldDB" id="A0A5D3DK75"/>
<proteinExistence type="predicted"/>
<comment type="caution">
    <text evidence="1">The sequence shown here is derived from an EMBL/GenBank/DDBJ whole genome shotgun (WGS) entry which is preliminary data.</text>
</comment>
<protein>
    <submittedName>
        <fullName evidence="1">Putative mitochondrial protein</fullName>
    </submittedName>
</protein>
<dbReference type="CDD" id="cd09272">
    <property type="entry name" value="RNase_HI_RT_Ty1"/>
    <property type="match status" value="1"/>
</dbReference>
<reference evidence="1 2" key="1">
    <citation type="submission" date="2019-08" db="EMBL/GenBank/DDBJ databases">
        <title>Draft genome sequences of two oriental melons (Cucumis melo L. var makuwa).</title>
        <authorList>
            <person name="Kwon S.-Y."/>
        </authorList>
    </citation>
    <scope>NUCLEOTIDE SEQUENCE [LARGE SCALE GENOMIC DNA]</scope>
    <source>
        <strain evidence="2">cv. Chang Bougi</strain>
        <tissue evidence="1">Leaf</tissue>
    </source>
</reference>
<dbReference type="EMBL" id="SSTD01004265">
    <property type="protein sequence ID" value="TYK23918.1"/>
    <property type="molecule type" value="Genomic_DNA"/>
</dbReference>
<dbReference type="PANTHER" id="PTHR11439">
    <property type="entry name" value="GAG-POL-RELATED RETROTRANSPOSON"/>
    <property type="match status" value="1"/>
</dbReference>
<name>A0A5D3DK75_CUCMM</name>
<dbReference type="Proteomes" id="UP000321947">
    <property type="component" value="Unassembled WGS sequence"/>
</dbReference>
<dbReference type="PANTHER" id="PTHR11439:SF440">
    <property type="entry name" value="INTEGRASE CATALYTIC DOMAIN-CONTAINING PROTEIN"/>
    <property type="match status" value="1"/>
</dbReference>